<dbReference type="InterPro" id="IPR004437">
    <property type="entry name" value="ParB/RepB/Spo0J"/>
</dbReference>
<dbReference type="NCBIfam" id="TIGR00180">
    <property type="entry name" value="parB_part"/>
    <property type="match status" value="1"/>
</dbReference>
<dbReference type="GO" id="GO:0007059">
    <property type="term" value="P:chromosome segregation"/>
    <property type="evidence" value="ECO:0007669"/>
    <property type="project" value="TreeGrafter"/>
</dbReference>
<proteinExistence type="inferred from homology"/>
<dbReference type="SUPFAM" id="SSF110849">
    <property type="entry name" value="ParB/Sulfiredoxin"/>
    <property type="match status" value="1"/>
</dbReference>
<dbReference type="InterPro" id="IPR036086">
    <property type="entry name" value="ParB/Sulfiredoxin_sf"/>
</dbReference>
<gene>
    <name evidence="4" type="primary">repB</name>
    <name evidence="4" type="ORF">F4Y60_06105</name>
</gene>
<dbReference type="SMART" id="SM00470">
    <property type="entry name" value="ParB"/>
    <property type="match status" value="1"/>
</dbReference>
<feature type="domain" description="ParB-like N-terminal" evidence="3">
    <location>
        <begin position="49"/>
        <end position="140"/>
    </location>
</feature>
<dbReference type="PANTHER" id="PTHR33375">
    <property type="entry name" value="CHROMOSOME-PARTITIONING PROTEIN PARB-RELATED"/>
    <property type="match status" value="1"/>
</dbReference>
<accession>A0A6B0Y0P1</accession>
<dbReference type="InterPro" id="IPR017819">
    <property type="entry name" value="Plasmid_partition_RepB"/>
</dbReference>
<dbReference type="InterPro" id="IPR003115">
    <property type="entry name" value="ParB_N"/>
</dbReference>
<dbReference type="EMBL" id="VXRY01000245">
    <property type="protein sequence ID" value="MXY33653.1"/>
    <property type="molecule type" value="Genomic_DNA"/>
</dbReference>
<comment type="similarity">
    <text evidence="1">Belongs to the ParB family.</text>
</comment>
<feature type="region of interest" description="Disordered" evidence="2">
    <location>
        <begin position="1"/>
        <end position="26"/>
    </location>
</feature>
<evidence type="ECO:0000313" key="4">
    <source>
        <dbReference type="EMBL" id="MXY33653.1"/>
    </source>
</evidence>
<dbReference type="InterPro" id="IPR050336">
    <property type="entry name" value="Chromosome_partition/occlusion"/>
</dbReference>
<organism evidence="4">
    <name type="scientific">Boseongicola sp. SB0664_bin_43</name>
    <dbReference type="NCBI Taxonomy" id="2604844"/>
    <lineage>
        <taxon>Bacteria</taxon>
        <taxon>Pseudomonadati</taxon>
        <taxon>Pseudomonadota</taxon>
        <taxon>Alphaproteobacteria</taxon>
        <taxon>Rhodobacterales</taxon>
        <taxon>Paracoccaceae</taxon>
        <taxon>Boseongicola</taxon>
    </lineage>
</organism>
<feature type="compositionally biased region" description="Basic and acidic residues" evidence="2">
    <location>
        <begin position="1"/>
        <end position="11"/>
    </location>
</feature>
<dbReference type="Pfam" id="PF02195">
    <property type="entry name" value="ParB_N"/>
    <property type="match status" value="1"/>
</dbReference>
<dbReference type="CDD" id="cd16405">
    <property type="entry name" value="RepB_like_N"/>
    <property type="match status" value="1"/>
</dbReference>
<dbReference type="Gene3D" id="1.10.10.2830">
    <property type="match status" value="1"/>
</dbReference>
<dbReference type="Gene3D" id="3.90.1530.30">
    <property type="match status" value="1"/>
</dbReference>
<dbReference type="NCBIfam" id="TIGR03454">
    <property type="entry name" value="partition_RepB"/>
    <property type="match status" value="1"/>
</dbReference>
<dbReference type="SUPFAM" id="SSF109709">
    <property type="entry name" value="KorB DNA-binding domain-like"/>
    <property type="match status" value="1"/>
</dbReference>
<sequence>MTKTRESRKSMLDNLVKPVPAPEPRPTSMIASNLALRAARDAVDGHQVWELDPADIVDDRMTDRLDAADIADLRASIEANGQSVPILVRRDPEKTGRYRLIYGRRRLEAVRVSENVQMVRALVANLDDGEALQAQVTENTARRDLSFIERALFAQELVENGLGHQSHVADLLNMPKSTVSTAIRIADTVGIDLAREIGPALGIGRPRWEALAKCIATGSVSPEELIEVAAGAKRKANAENSDKVSVAAFEAVARHAASAGSPPRDARPRPRRIKLGGTAAASVRSTAKGVRIDIEARDRGFAAWVEVEADSNLKELHERWRQRSEV</sequence>
<protein>
    <submittedName>
        <fullName evidence="4">Plasmid partitioning protein RepB</fullName>
    </submittedName>
</protein>
<dbReference type="InterPro" id="IPR037972">
    <property type="entry name" value="RepB_N"/>
</dbReference>
<dbReference type="AlphaFoldDB" id="A0A6B0Y0P1"/>
<name>A0A6B0Y0P1_9RHOB</name>
<comment type="caution">
    <text evidence="4">The sequence shown here is derived from an EMBL/GenBank/DDBJ whole genome shotgun (WGS) entry which is preliminary data.</text>
</comment>
<reference evidence="4" key="1">
    <citation type="submission" date="2019-09" db="EMBL/GenBank/DDBJ databases">
        <title>Characterisation of the sponge microbiome using genome-centric metagenomics.</title>
        <authorList>
            <person name="Engelberts J.P."/>
            <person name="Robbins S.J."/>
            <person name="De Goeij J.M."/>
            <person name="Aranda M."/>
            <person name="Bell S.C."/>
            <person name="Webster N.S."/>
        </authorList>
    </citation>
    <scope>NUCLEOTIDE SEQUENCE</scope>
    <source>
        <strain evidence="4">SB0664_bin_43</strain>
    </source>
</reference>
<dbReference type="PANTHER" id="PTHR33375:SF1">
    <property type="entry name" value="CHROMOSOME-PARTITIONING PROTEIN PARB-RELATED"/>
    <property type="match status" value="1"/>
</dbReference>
<dbReference type="GO" id="GO:0005694">
    <property type="term" value="C:chromosome"/>
    <property type="evidence" value="ECO:0007669"/>
    <property type="project" value="TreeGrafter"/>
</dbReference>
<evidence type="ECO:0000259" key="3">
    <source>
        <dbReference type="SMART" id="SM00470"/>
    </source>
</evidence>
<evidence type="ECO:0000256" key="1">
    <source>
        <dbReference type="ARBA" id="ARBA00006295"/>
    </source>
</evidence>
<evidence type="ECO:0000256" key="2">
    <source>
        <dbReference type="SAM" id="MobiDB-lite"/>
    </source>
</evidence>
<dbReference type="GO" id="GO:0003677">
    <property type="term" value="F:DNA binding"/>
    <property type="evidence" value="ECO:0007669"/>
    <property type="project" value="InterPro"/>
</dbReference>